<dbReference type="InterPro" id="IPR001789">
    <property type="entry name" value="Sig_transdc_resp-reg_receiver"/>
</dbReference>
<keyword evidence="3" id="KW-0902">Two-component regulatory system</keyword>
<dbReference type="Pfam" id="PF03861">
    <property type="entry name" value="ANTAR"/>
    <property type="match status" value="1"/>
</dbReference>
<dbReference type="PROSITE" id="PS50921">
    <property type="entry name" value="ANTAR"/>
    <property type="match status" value="1"/>
</dbReference>
<dbReference type="InterPro" id="IPR039420">
    <property type="entry name" value="WalR-like"/>
</dbReference>
<dbReference type="InterPro" id="IPR036388">
    <property type="entry name" value="WH-like_DNA-bd_sf"/>
</dbReference>
<dbReference type="OrthoDB" id="9790669at2"/>
<dbReference type="GO" id="GO:0000156">
    <property type="term" value="F:phosphorelay response regulator activity"/>
    <property type="evidence" value="ECO:0007669"/>
    <property type="project" value="TreeGrafter"/>
</dbReference>
<dbReference type="GO" id="GO:0005829">
    <property type="term" value="C:cytosol"/>
    <property type="evidence" value="ECO:0007669"/>
    <property type="project" value="TreeGrafter"/>
</dbReference>
<name>A0A1I4HGN5_9FIRM</name>
<evidence type="ECO:0000256" key="3">
    <source>
        <dbReference type="ARBA" id="ARBA00023012"/>
    </source>
</evidence>
<evidence type="ECO:0000256" key="4">
    <source>
        <dbReference type="ARBA" id="ARBA00023015"/>
    </source>
</evidence>
<dbReference type="Pfam" id="PF00072">
    <property type="entry name" value="Response_reg"/>
    <property type="match status" value="1"/>
</dbReference>
<dbReference type="GO" id="GO:0003723">
    <property type="term" value="F:RNA binding"/>
    <property type="evidence" value="ECO:0007669"/>
    <property type="project" value="InterPro"/>
</dbReference>
<sequence length="195" mass="21876">MNSSLNIMIAEDESIILMGLKANLTELGHQVIAEAFDGEEAIKKALYYEPDLILIDINMPKTDGIEAIRRISQKKLIPCIIITGYNDEKLIKRATEAGAFAYLVKPVAKKEIEPAISIAVARSADFKQVNQELSDNKKALVNRKLVERAKGVLMDRLNLTEQTAMKLLQKKSNDRNLKLAIIAQEIIEADQKLRF</sequence>
<dbReference type="SUPFAM" id="SSF52172">
    <property type="entry name" value="CheY-like"/>
    <property type="match status" value="1"/>
</dbReference>
<dbReference type="GO" id="GO:0000976">
    <property type="term" value="F:transcription cis-regulatory region binding"/>
    <property type="evidence" value="ECO:0007669"/>
    <property type="project" value="TreeGrafter"/>
</dbReference>
<evidence type="ECO:0000256" key="5">
    <source>
        <dbReference type="ARBA" id="ARBA00023125"/>
    </source>
</evidence>
<keyword evidence="6" id="KW-0804">Transcription</keyword>
<dbReference type="SMART" id="SM01012">
    <property type="entry name" value="ANTAR"/>
    <property type="match status" value="1"/>
</dbReference>
<dbReference type="Gene3D" id="1.10.10.10">
    <property type="entry name" value="Winged helix-like DNA-binding domain superfamily/Winged helix DNA-binding domain"/>
    <property type="match status" value="1"/>
</dbReference>
<dbReference type="PROSITE" id="PS50110">
    <property type="entry name" value="RESPONSE_REGULATORY"/>
    <property type="match status" value="1"/>
</dbReference>
<dbReference type="GO" id="GO:0032993">
    <property type="term" value="C:protein-DNA complex"/>
    <property type="evidence" value="ECO:0007669"/>
    <property type="project" value="TreeGrafter"/>
</dbReference>
<gene>
    <name evidence="11" type="ORF">SAMN02983006_01060</name>
</gene>
<evidence type="ECO:0000259" key="9">
    <source>
        <dbReference type="PROSITE" id="PS50110"/>
    </source>
</evidence>
<organism evidence="11 12">
    <name type="scientific">Halanaerobium salsuginis</name>
    <dbReference type="NCBI Taxonomy" id="29563"/>
    <lineage>
        <taxon>Bacteria</taxon>
        <taxon>Bacillati</taxon>
        <taxon>Bacillota</taxon>
        <taxon>Clostridia</taxon>
        <taxon>Halanaerobiales</taxon>
        <taxon>Halanaerobiaceae</taxon>
        <taxon>Halanaerobium</taxon>
    </lineage>
</organism>
<keyword evidence="4" id="KW-0805">Transcription regulation</keyword>
<protein>
    <recommendedName>
        <fullName evidence="1">Stage 0 sporulation protein A homolog</fullName>
    </recommendedName>
</protein>
<feature type="domain" description="ANTAR" evidence="10">
    <location>
        <begin position="126"/>
        <end position="187"/>
    </location>
</feature>
<dbReference type="STRING" id="29563.SAMN02983006_01060"/>
<dbReference type="SMART" id="SM00448">
    <property type="entry name" value="REC"/>
    <property type="match status" value="1"/>
</dbReference>
<evidence type="ECO:0000259" key="10">
    <source>
        <dbReference type="PROSITE" id="PS50921"/>
    </source>
</evidence>
<dbReference type="PANTHER" id="PTHR48111">
    <property type="entry name" value="REGULATOR OF RPOS"/>
    <property type="match status" value="1"/>
</dbReference>
<dbReference type="Gene3D" id="3.40.50.2300">
    <property type="match status" value="1"/>
</dbReference>
<evidence type="ECO:0000256" key="8">
    <source>
        <dbReference type="PROSITE-ProRule" id="PRU00169"/>
    </source>
</evidence>
<dbReference type="GO" id="GO:0006355">
    <property type="term" value="P:regulation of DNA-templated transcription"/>
    <property type="evidence" value="ECO:0007669"/>
    <property type="project" value="TreeGrafter"/>
</dbReference>
<dbReference type="InterPro" id="IPR011006">
    <property type="entry name" value="CheY-like_superfamily"/>
</dbReference>
<accession>A0A1I4HGN5</accession>
<feature type="domain" description="Response regulatory" evidence="9">
    <location>
        <begin position="6"/>
        <end position="120"/>
    </location>
</feature>
<dbReference type="RefSeq" id="WP_089860735.1">
    <property type="nucleotide sequence ID" value="NZ_FOTI01000011.1"/>
</dbReference>
<evidence type="ECO:0000313" key="11">
    <source>
        <dbReference type="EMBL" id="SFL40681.1"/>
    </source>
</evidence>
<reference evidence="11 12" key="1">
    <citation type="submission" date="2016-10" db="EMBL/GenBank/DDBJ databases">
        <authorList>
            <person name="de Groot N.N."/>
        </authorList>
    </citation>
    <scope>NUCLEOTIDE SEQUENCE [LARGE SCALE GENOMIC DNA]</scope>
    <source>
        <strain evidence="11 12">ATCC 51327</strain>
    </source>
</reference>
<evidence type="ECO:0000313" key="12">
    <source>
        <dbReference type="Proteomes" id="UP000199006"/>
    </source>
</evidence>
<keyword evidence="12" id="KW-1185">Reference proteome</keyword>
<dbReference type="InterPro" id="IPR005561">
    <property type="entry name" value="ANTAR"/>
</dbReference>
<feature type="modified residue" description="4-aspartylphosphate" evidence="8">
    <location>
        <position position="56"/>
    </location>
</feature>
<dbReference type="AlphaFoldDB" id="A0A1I4HGN5"/>
<evidence type="ECO:0000256" key="7">
    <source>
        <dbReference type="ARBA" id="ARBA00024867"/>
    </source>
</evidence>
<keyword evidence="5" id="KW-0238">DNA-binding</keyword>
<evidence type="ECO:0000256" key="2">
    <source>
        <dbReference type="ARBA" id="ARBA00022553"/>
    </source>
</evidence>
<evidence type="ECO:0000256" key="1">
    <source>
        <dbReference type="ARBA" id="ARBA00018672"/>
    </source>
</evidence>
<keyword evidence="2 8" id="KW-0597">Phosphoprotein</keyword>
<evidence type="ECO:0000256" key="6">
    <source>
        <dbReference type="ARBA" id="ARBA00023163"/>
    </source>
</evidence>
<dbReference type="PANTHER" id="PTHR48111:SF1">
    <property type="entry name" value="TWO-COMPONENT RESPONSE REGULATOR ORR33"/>
    <property type="match status" value="1"/>
</dbReference>
<comment type="function">
    <text evidence="7">May play the central regulatory role in sporulation. It may be an element of the effector pathway responsible for the activation of sporulation genes in response to nutritional stress. Spo0A may act in concert with spo0H (a sigma factor) to control the expression of some genes that are critical to the sporulation process.</text>
</comment>
<proteinExistence type="predicted"/>
<dbReference type="EMBL" id="FOTI01000011">
    <property type="protein sequence ID" value="SFL40681.1"/>
    <property type="molecule type" value="Genomic_DNA"/>
</dbReference>
<dbReference type="InterPro" id="IPR008327">
    <property type="entry name" value="Sig_transdc_resp-reg_antiterm"/>
</dbReference>
<dbReference type="PIRSF" id="PIRSF036382">
    <property type="entry name" value="RR_antiterm"/>
    <property type="match status" value="1"/>
</dbReference>
<dbReference type="Proteomes" id="UP000199006">
    <property type="component" value="Unassembled WGS sequence"/>
</dbReference>